<dbReference type="EMBL" id="HE796683">
    <property type="protein sequence ID" value="CCH01219.1"/>
    <property type="molecule type" value="Genomic_DNA"/>
</dbReference>
<dbReference type="RefSeq" id="WP_015332318.1">
    <property type="nucleotide sequence ID" value="NC_020054.1"/>
</dbReference>
<accession>I0KAR6</accession>
<organism evidence="2 3">
    <name type="scientific">Fibrella aestuarina BUZ 2</name>
    <dbReference type="NCBI Taxonomy" id="1166018"/>
    <lineage>
        <taxon>Bacteria</taxon>
        <taxon>Pseudomonadati</taxon>
        <taxon>Bacteroidota</taxon>
        <taxon>Cytophagia</taxon>
        <taxon>Cytophagales</taxon>
        <taxon>Spirosomataceae</taxon>
        <taxon>Fibrella</taxon>
    </lineage>
</organism>
<keyword evidence="1" id="KW-0812">Transmembrane</keyword>
<reference evidence="2 3" key="1">
    <citation type="journal article" date="2012" name="J. Bacteriol.">
        <title>Genome Sequence of Fibrella aestuarina BUZ 2T, a Filamentous Marine Bacterium.</title>
        <authorList>
            <person name="Filippini M."/>
            <person name="Qi W."/>
            <person name="Blom J."/>
            <person name="Goesmann A."/>
            <person name="Smits T.H."/>
            <person name="Bagheri H.C."/>
        </authorList>
    </citation>
    <scope>NUCLEOTIDE SEQUENCE [LARGE SCALE GENOMIC DNA]</scope>
    <source>
        <strain evidence="3">BUZ 2T</strain>
    </source>
</reference>
<keyword evidence="3" id="KW-1185">Reference proteome</keyword>
<sequence>MSEHHPLRDWLQAFPLPSVVASLLVGLLVLIGFYYLLTDSL</sequence>
<gene>
    <name evidence="2" type="ORF">FAES_3210</name>
</gene>
<dbReference type="KEGG" id="fae:FAES_3210"/>
<dbReference type="Proteomes" id="UP000011058">
    <property type="component" value="Chromosome"/>
</dbReference>
<protein>
    <submittedName>
        <fullName evidence="2">Uncharacterized protein</fullName>
    </submittedName>
</protein>
<keyword evidence="1" id="KW-0472">Membrane</keyword>
<dbReference type="HOGENOM" id="CLU_3270364_0_0_10"/>
<dbReference type="STRING" id="1166018.FAES_3210"/>
<feature type="transmembrane region" description="Helical" evidence="1">
    <location>
        <begin position="16"/>
        <end position="37"/>
    </location>
</feature>
<evidence type="ECO:0000313" key="2">
    <source>
        <dbReference type="EMBL" id="CCH01219.1"/>
    </source>
</evidence>
<name>I0KAR6_9BACT</name>
<dbReference type="AlphaFoldDB" id="I0KAR6"/>
<evidence type="ECO:0000256" key="1">
    <source>
        <dbReference type="SAM" id="Phobius"/>
    </source>
</evidence>
<proteinExistence type="predicted"/>
<evidence type="ECO:0000313" key="3">
    <source>
        <dbReference type="Proteomes" id="UP000011058"/>
    </source>
</evidence>
<keyword evidence="1" id="KW-1133">Transmembrane helix</keyword>